<feature type="non-terminal residue" evidence="1">
    <location>
        <position position="100"/>
    </location>
</feature>
<accession>U9U8E4</accession>
<name>U9U8E4_RHIID</name>
<protein>
    <submittedName>
        <fullName evidence="1">Uncharacterized protein</fullName>
    </submittedName>
</protein>
<dbReference type="HOGENOM" id="CLU_2312923_0_0_1"/>
<reference evidence="1" key="1">
    <citation type="submission" date="2013-07" db="EMBL/GenBank/DDBJ databases">
        <title>The genome of an arbuscular mycorrhizal fungus provides insights into the evolution of the oldest plant symbiosis.</title>
        <authorList>
            <consortium name="DOE Joint Genome Institute"/>
            <person name="Tisserant E."/>
            <person name="Malbreil M."/>
            <person name="Kuo A."/>
            <person name="Kohler A."/>
            <person name="Symeonidi A."/>
            <person name="Balestrini R."/>
            <person name="Charron P."/>
            <person name="Duensing N."/>
            <person name="Frei-dit-Frey N."/>
            <person name="Gianinazzi-Pearson V."/>
            <person name="Gilbert B."/>
            <person name="Handa Y."/>
            <person name="Hijri M."/>
            <person name="Kaul R."/>
            <person name="Kawaguchi M."/>
            <person name="Krajinski F."/>
            <person name="Lammers P."/>
            <person name="Lapierre D."/>
            <person name="Masclaux F.G."/>
            <person name="Murat C."/>
            <person name="Morin E."/>
            <person name="Ndikumana S."/>
            <person name="Pagni M."/>
            <person name="Petitpierre D."/>
            <person name="Requena N."/>
            <person name="Rosikiewicz P."/>
            <person name="Riley R."/>
            <person name="Saito K."/>
            <person name="San Clemente H."/>
            <person name="Shapiro H."/>
            <person name="van Tuinen D."/>
            <person name="Becard G."/>
            <person name="Bonfante P."/>
            <person name="Paszkowski U."/>
            <person name="Shachar-Hill Y."/>
            <person name="Young J.P."/>
            <person name="Sanders I.R."/>
            <person name="Henrissat B."/>
            <person name="Rensing S.A."/>
            <person name="Grigoriev I.V."/>
            <person name="Corradi N."/>
            <person name="Roux C."/>
            <person name="Martin F."/>
        </authorList>
    </citation>
    <scope>NUCLEOTIDE SEQUENCE</scope>
    <source>
        <strain evidence="1">DAOM 197198</strain>
    </source>
</reference>
<proteinExistence type="predicted"/>
<dbReference type="EMBL" id="KI280900">
    <property type="protein sequence ID" value="ESA16635.1"/>
    <property type="molecule type" value="Genomic_DNA"/>
</dbReference>
<dbReference type="AlphaFoldDB" id="U9U8E4"/>
<evidence type="ECO:0000313" key="1">
    <source>
        <dbReference type="EMBL" id="ESA16635.1"/>
    </source>
</evidence>
<gene>
    <name evidence="1" type="ORF">GLOINDRAFT_22627</name>
</gene>
<sequence length="100" mass="10614">MSIGHTHSASEKRCSLAVEVAETAKYFCARLHKIGNLSCFPLHHTSGSDAKGISLSCKYSSTSSRATTLSLISRSISNFLLNVLDEPDVLDASDVPDASG</sequence>
<organism evidence="1">
    <name type="scientific">Rhizophagus irregularis (strain DAOM 181602 / DAOM 197198 / MUCL 43194)</name>
    <name type="common">Arbuscular mycorrhizal fungus</name>
    <name type="synonym">Glomus intraradices</name>
    <dbReference type="NCBI Taxonomy" id="747089"/>
    <lineage>
        <taxon>Eukaryota</taxon>
        <taxon>Fungi</taxon>
        <taxon>Fungi incertae sedis</taxon>
        <taxon>Mucoromycota</taxon>
        <taxon>Glomeromycotina</taxon>
        <taxon>Glomeromycetes</taxon>
        <taxon>Glomerales</taxon>
        <taxon>Glomeraceae</taxon>
        <taxon>Rhizophagus</taxon>
    </lineage>
</organism>